<dbReference type="Gene3D" id="1.10.10.10">
    <property type="entry name" value="Winged helix-like DNA-binding domain superfamily/Winged helix DNA-binding domain"/>
    <property type="match status" value="1"/>
</dbReference>
<dbReference type="PANTHER" id="PTHR44688">
    <property type="entry name" value="DNA-BINDING TRANSCRIPTIONAL ACTIVATOR DEVR_DOSR"/>
    <property type="match status" value="1"/>
</dbReference>
<dbReference type="EMBL" id="QSSQ01000025">
    <property type="protein sequence ID" value="RGM00567.1"/>
    <property type="molecule type" value="Genomic_DNA"/>
</dbReference>
<keyword evidence="1" id="KW-0805">Transcription regulation</keyword>
<evidence type="ECO:0000259" key="4">
    <source>
        <dbReference type="PROSITE" id="PS50043"/>
    </source>
</evidence>
<dbReference type="PANTHER" id="PTHR44688:SF16">
    <property type="entry name" value="DNA-BINDING TRANSCRIPTIONAL ACTIVATOR DEVR_DOSR"/>
    <property type="match status" value="1"/>
</dbReference>
<dbReference type="InterPro" id="IPR016032">
    <property type="entry name" value="Sig_transdc_resp-reg_C-effctor"/>
</dbReference>
<sequence>MKYENAGQMNFFSEMAEHQISAREFFSNVLLDSLDRNFGLKHVLISYFDTHGTFLSWINRNGILLDCEEHPYRKFVANDVIRHVVYQDAVRDHLTYFNVMPRLYKSTDVISPVDYAHSAYVRFLEENFHAHYSVTMAFGINAYIQVAFFKSLENGDFTDQEIEALNEIYVYVANSYKNFKKYEQAKIVSNIQSEIISSGEKAYFVTDDFMHIMSYNKTAQSYLKEILGPSIAEQISTTTPCSWLPFLLGGEEENFTADRVQTRVIKNYIFTIYTYDQSYSNGIIDRYHWITISRKEEGKLLEGSGTMLPLTQAEQRVAELMYNGLTYKAIADELVISYHTVKKHVQNIYTKCGVKSRFQLYKWLENREQ</sequence>
<dbReference type="InterPro" id="IPR000792">
    <property type="entry name" value="Tscrpt_reg_LuxR_C"/>
</dbReference>
<feature type="domain" description="HTH luxR-type" evidence="4">
    <location>
        <begin position="303"/>
        <end position="368"/>
    </location>
</feature>
<keyword evidence="2" id="KW-0238">DNA-binding</keyword>
<name>A0A174KTE4_9FIRM</name>
<dbReference type="InterPro" id="IPR036388">
    <property type="entry name" value="WH-like_DNA-bd_sf"/>
</dbReference>
<dbReference type="Pfam" id="PF00196">
    <property type="entry name" value="GerE"/>
    <property type="match status" value="1"/>
</dbReference>
<dbReference type="SMART" id="SM00421">
    <property type="entry name" value="HTH_LUXR"/>
    <property type="match status" value="1"/>
</dbReference>
<dbReference type="AlphaFoldDB" id="A0A174KTE4"/>
<dbReference type="PRINTS" id="PR00038">
    <property type="entry name" value="HTHLUXR"/>
</dbReference>
<proteinExistence type="predicted"/>
<gene>
    <name evidence="5" type="primary">CitB</name>
    <name evidence="6" type="ORF">DXC39_20690</name>
    <name evidence="5" type="ORF">ERS852407_05139</name>
</gene>
<reference evidence="6 8" key="2">
    <citation type="submission" date="2018-08" db="EMBL/GenBank/DDBJ databases">
        <title>A genome reference for cultivated species of the human gut microbiota.</title>
        <authorList>
            <person name="Zou Y."/>
            <person name="Xue W."/>
            <person name="Luo G."/>
        </authorList>
    </citation>
    <scope>NUCLEOTIDE SEQUENCE [LARGE SCALE GENOMIC DNA]</scope>
    <source>
        <strain evidence="6 8">TF05-11AC</strain>
    </source>
</reference>
<dbReference type="GO" id="GO:0006355">
    <property type="term" value="P:regulation of DNA-templated transcription"/>
    <property type="evidence" value="ECO:0007669"/>
    <property type="project" value="InterPro"/>
</dbReference>
<dbReference type="PROSITE" id="PS50043">
    <property type="entry name" value="HTH_LUXR_2"/>
    <property type="match status" value="1"/>
</dbReference>
<evidence type="ECO:0000256" key="3">
    <source>
        <dbReference type="ARBA" id="ARBA00023163"/>
    </source>
</evidence>
<dbReference type="SUPFAM" id="SSF46894">
    <property type="entry name" value="C-terminal effector domain of the bipartite response regulators"/>
    <property type="match status" value="1"/>
</dbReference>
<dbReference type="EMBL" id="CYZE01000019">
    <property type="protein sequence ID" value="CUP15474.1"/>
    <property type="molecule type" value="Genomic_DNA"/>
</dbReference>
<accession>A0A174KTE4</accession>
<evidence type="ECO:0000256" key="2">
    <source>
        <dbReference type="ARBA" id="ARBA00023125"/>
    </source>
</evidence>
<dbReference type="CDD" id="cd06170">
    <property type="entry name" value="LuxR_C_like"/>
    <property type="match status" value="1"/>
</dbReference>
<protein>
    <submittedName>
        <fullName evidence="6">LuxR family transcriptional regulator</fullName>
    </submittedName>
    <submittedName>
        <fullName evidence="5">Response regulator containing a CheY-like receiver domain</fullName>
    </submittedName>
</protein>
<dbReference type="Proteomes" id="UP000095651">
    <property type="component" value="Unassembled WGS sequence"/>
</dbReference>
<evidence type="ECO:0000313" key="7">
    <source>
        <dbReference type="Proteomes" id="UP000095651"/>
    </source>
</evidence>
<dbReference type="GO" id="GO:0003677">
    <property type="term" value="F:DNA binding"/>
    <property type="evidence" value="ECO:0007669"/>
    <property type="project" value="UniProtKB-KW"/>
</dbReference>
<evidence type="ECO:0000313" key="6">
    <source>
        <dbReference type="EMBL" id="RGM00567.1"/>
    </source>
</evidence>
<evidence type="ECO:0000313" key="8">
    <source>
        <dbReference type="Proteomes" id="UP000261257"/>
    </source>
</evidence>
<dbReference type="RefSeq" id="WP_055659495.1">
    <property type="nucleotide sequence ID" value="NZ_CABIXC010000019.1"/>
</dbReference>
<organism evidence="5 7">
    <name type="scientific">Hungatella hathewayi</name>
    <dbReference type="NCBI Taxonomy" id="154046"/>
    <lineage>
        <taxon>Bacteria</taxon>
        <taxon>Bacillati</taxon>
        <taxon>Bacillota</taxon>
        <taxon>Clostridia</taxon>
        <taxon>Lachnospirales</taxon>
        <taxon>Lachnospiraceae</taxon>
        <taxon>Hungatella</taxon>
    </lineage>
</organism>
<dbReference type="Proteomes" id="UP000261257">
    <property type="component" value="Unassembled WGS sequence"/>
</dbReference>
<evidence type="ECO:0000313" key="5">
    <source>
        <dbReference type="EMBL" id="CUP15474.1"/>
    </source>
</evidence>
<dbReference type="PROSITE" id="PS00622">
    <property type="entry name" value="HTH_LUXR_1"/>
    <property type="match status" value="1"/>
</dbReference>
<reference evidence="5 7" key="1">
    <citation type="submission" date="2015-09" db="EMBL/GenBank/DDBJ databases">
        <authorList>
            <consortium name="Pathogen Informatics"/>
        </authorList>
    </citation>
    <scope>NUCLEOTIDE SEQUENCE [LARGE SCALE GENOMIC DNA]</scope>
    <source>
        <strain evidence="5 7">2789STDY5608850</strain>
    </source>
</reference>
<keyword evidence="3" id="KW-0804">Transcription</keyword>
<evidence type="ECO:0000256" key="1">
    <source>
        <dbReference type="ARBA" id="ARBA00023015"/>
    </source>
</evidence>